<feature type="compositionally biased region" description="Acidic residues" evidence="8">
    <location>
        <begin position="1441"/>
        <end position="1456"/>
    </location>
</feature>
<name>A0A388KIR8_CHABU</name>
<dbReference type="EMBL" id="BFEA01000122">
    <property type="protein sequence ID" value="GBG69929.1"/>
    <property type="molecule type" value="Genomic_DNA"/>
</dbReference>
<dbReference type="FunFam" id="3.10.20.370:FF:000001">
    <property type="entry name" value="Retrovirus-related Pol polyprotein from transposon 17.6-like protein"/>
    <property type="match status" value="1"/>
</dbReference>
<dbReference type="InterPro" id="IPR050951">
    <property type="entry name" value="Retrovirus_Pol_polyprotein"/>
</dbReference>
<evidence type="ECO:0000256" key="6">
    <source>
        <dbReference type="ARBA" id="ARBA00022918"/>
    </source>
</evidence>
<feature type="compositionally biased region" description="Pro residues" evidence="8">
    <location>
        <begin position="635"/>
        <end position="647"/>
    </location>
</feature>
<dbReference type="Pfam" id="PF17919">
    <property type="entry name" value="RT_RNaseH_2"/>
    <property type="match status" value="1"/>
</dbReference>
<feature type="compositionally biased region" description="Low complexity" evidence="8">
    <location>
        <begin position="1544"/>
        <end position="1555"/>
    </location>
</feature>
<dbReference type="CDD" id="cd09274">
    <property type="entry name" value="RNase_HI_RT_Ty3"/>
    <property type="match status" value="2"/>
</dbReference>
<keyword evidence="4" id="KW-0255">Endonuclease</keyword>
<dbReference type="OrthoDB" id="2020560at2759"/>
<sequence>MDDILVFSKTHEYHVEHIEWVLHALKDAGFKVALEKSEFFLSEISFLGYIVTVDGLKPDPRKVAAVQDAPAPVTLTQVRACLGLASYYRRFIKGFAGIAKPLTNLLNKEEQLIWTPECEAAFQALREALTSAPVLARPDPTRPFALYTDWQPQAISAVLTQHGKDGREHVIEYASKTLSQAQANYEACKGECPAVVWEIQHFQPYLYGQKFVLVTDHQPLLSLRKNTDYTGTLGRWAVRLQDYDFDIRHRAMRQHGNADGLTRLLPPNKCPTNERLIPWRPEVAATKPHYGELHVLRRRMNHRQPEHEPLEHFQTPLADHLLRHRFNEERQLRYDIQQVNVPAPWVADLAAYSLLCDRLTYAGVYVDVTQLSGRETTRVFIEFRALQVAPNFVHNVATFIGHLTILPKLNREPARSFVREYVVEAARSVARLQGRGGHRFTAHEVLLRRAEDGPIALVPQLPALLPPAAPLNFQAIPPLTEGPYPMREFSKYLVELTDVEPLPFADEDAWELHRALYKSMTLGMFWFFVEHEDHCIGEHFVVYYVITRPKPAEKEGTVALYPFAPLQTIDPGFLELIHLELLSIAQVIVSEEEEIQPRLRTATALRRTYNTVVIPDYIAQRAERLEDFPEERPLRPPSSYPRPAPPKAPEKTLKRKRRHPSPGAQGSRIGGGEEVIQSACPRNPDPVPGSAATLVKEAVVPSPPVPCAPDLNLDGARPSSSAAAAGGGSRMGLPDPISRPPVLAGPLLHPSRTVHPTEVDFMVELATIRLEAIAGASRPDPAREPYLTPPFQGCIAAQLAGTLIYETGQRPNAMYHFLVFAAQKRERRPYAETHVVMTGPGPRSVCNKFDIRHGFHHILVREEDRPKTAFVLFEGTWQWVRCPIGICNAPATFQRAMNMIFKNFVNKMRLTQGMINFCVIVYMDDILVYSETYHGHAQHIEWTLGALRDARFKIALEKREFFLSEISFLGYVVTRGGLRPDSRKFAAVREALIPTSLTQVRAFLGLASYYPRFIKGFAAIARPLTNLLRKDQPLSWDAECQQAFATVKDALATAPILIRPDPSKQFILITDLQPEAISTILAQKENEGREHVIEYASHTVLDERRNDSAPQGECYAVVWRIEHFHPYLYGQKFRLVTDHEPLLALKKLTNYTGMIGRWAVRLQEYDFDIVHQKTERHVNADGLTRLHRPAKVQRPHLCSDLLRFAAFFSTTAIYEAAEFRFTEEAEFRFTEEATTRVLVEISAFRRLSPPGISHIAVVVIFIRDITAIPLAIHSDIYRTFVPLLSEEKWDAWWEDYIELAFYLLEIEFHYSEAAPFGEGPEHPEDNVELLITQAWRTAEQVDLLGFVFEKVEEGDLTLITDELLVFLTQLVDDLPLDILSRSDEQPGTHILSRTLEPHLVWSTCTKIDEDNCLYPSPTLYLEIVVTDLTFSDPIARKNVAQDEEIGGAEKEEEEEEPSSKEQDDPDCVPKRETGIASGSSQPPEKNEEEEEQRKRKRQETVEGKRPTTNVSSIGDPWRDPEPLEEEDDGTAAEGSRRRRRRSESPASSGSPSRSSIRLHQDLGVRASSPTVLSPTP</sequence>
<feature type="region of interest" description="Disordered" evidence="8">
    <location>
        <begin position="1439"/>
        <end position="1576"/>
    </location>
</feature>
<dbReference type="CDD" id="cd01647">
    <property type="entry name" value="RT_LTR"/>
    <property type="match status" value="1"/>
</dbReference>
<keyword evidence="11" id="KW-1185">Reference proteome</keyword>
<dbReference type="Gramene" id="GBG69929">
    <property type="protein sequence ID" value="GBG69929"/>
    <property type="gene ID" value="CBR_g4755"/>
</dbReference>
<dbReference type="FunFam" id="3.30.70.270:FF:000020">
    <property type="entry name" value="Transposon Tf2-6 polyprotein-like Protein"/>
    <property type="match status" value="2"/>
</dbReference>
<feature type="compositionally biased region" description="Basic and acidic residues" evidence="8">
    <location>
        <begin position="625"/>
        <end position="634"/>
    </location>
</feature>
<keyword evidence="1" id="KW-0808">Transferase</keyword>
<dbReference type="InterPro" id="IPR041577">
    <property type="entry name" value="RT_RNaseH_2"/>
</dbReference>
<dbReference type="Pfam" id="PF17917">
    <property type="entry name" value="RT_RNaseH"/>
    <property type="match status" value="1"/>
</dbReference>
<protein>
    <recommendedName>
        <fullName evidence="9">Reverse transcriptase domain-containing protein</fullName>
    </recommendedName>
</protein>
<evidence type="ECO:0000256" key="1">
    <source>
        <dbReference type="ARBA" id="ARBA00022679"/>
    </source>
</evidence>
<evidence type="ECO:0000256" key="2">
    <source>
        <dbReference type="ARBA" id="ARBA00022695"/>
    </source>
</evidence>
<evidence type="ECO:0000313" key="11">
    <source>
        <dbReference type="Proteomes" id="UP000265515"/>
    </source>
</evidence>
<dbReference type="InterPro" id="IPR043128">
    <property type="entry name" value="Rev_trsase/Diguanyl_cyclase"/>
</dbReference>
<evidence type="ECO:0000259" key="9">
    <source>
        <dbReference type="PROSITE" id="PS50878"/>
    </source>
</evidence>
<keyword evidence="2" id="KW-0548">Nucleotidyltransferase</keyword>
<dbReference type="GO" id="GO:0004519">
    <property type="term" value="F:endonuclease activity"/>
    <property type="evidence" value="ECO:0007669"/>
    <property type="project" value="UniProtKB-KW"/>
</dbReference>
<evidence type="ECO:0000256" key="3">
    <source>
        <dbReference type="ARBA" id="ARBA00022722"/>
    </source>
</evidence>
<accession>A0A388KIR8</accession>
<dbReference type="Pfam" id="PF00078">
    <property type="entry name" value="RVT_1"/>
    <property type="match status" value="2"/>
</dbReference>
<evidence type="ECO:0000256" key="8">
    <source>
        <dbReference type="SAM" id="MobiDB-lite"/>
    </source>
</evidence>
<dbReference type="Proteomes" id="UP000265515">
    <property type="component" value="Unassembled WGS sequence"/>
</dbReference>
<dbReference type="Gene3D" id="3.10.10.10">
    <property type="entry name" value="HIV Type 1 Reverse Transcriptase, subunit A, domain 1"/>
    <property type="match status" value="1"/>
</dbReference>
<proteinExistence type="predicted"/>
<dbReference type="InterPro" id="IPR000477">
    <property type="entry name" value="RT_dom"/>
</dbReference>
<comment type="caution">
    <text evidence="10">The sequence shown here is derived from an EMBL/GenBank/DDBJ whole genome shotgun (WGS) entry which is preliminary data.</text>
</comment>
<dbReference type="GO" id="GO:0016787">
    <property type="term" value="F:hydrolase activity"/>
    <property type="evidence" value="ECO:0007669"/>
    <property type="project" value="UniProtKB-KW"/>
</dbReference>
<keyword evidence="6" id="KW-0695">RNA-directed DNA polymerase</keyword>
<feature type="region of interest" description="Disordered" evidence="8">
    <location>
        <begin position="709"/>
        <end position="744"/>
    </location>
</feature>
<keyword evidence="3" id="KW-0540">Nuclease</keyword>
<keyword evidence="7" id="KW-0511">Multifunctional enzyme</keyword>
<dbReference type="Gene3D" id="3.10.20.370">
    <property type="match status" value="1"/>
</dbReference>
<organism evidence="10 11">
    <name type="scientific">Chara braunii</name>
    <name type="common">Braun's stonewort</name>
    <dbReference type="NCBI Taxonomy" id="69332"/>
    <lineage>
        <taxon>Eukaryota</taxon>
        <taxon>Viridiplantae</taxon>
        <taxon>Streptophyta</taxon>
        <taxon>Charophyceae</taxon>
        <taxon>Charales</taxon>
        <taxon>Characeae</taxon>
        <taxon>Chara</taxon>
    </lineage>
</organism>
<evidence type="ECO:0000256" key="4">
    <source>
        <dbReference type="ARBA" id="ARBA00022759"/>
    </source>
</evidence>
<evidence type="ECO:0000256" key="7">
    <source>
        <dbReference type="ARBA" id="ARBA00023268"/>
    </source>
</evidence>
<keyword evidence="5" id="KW-0378">Hydrolase</keyword>
<dbReference type="PANTHER" id="PTHR37984">
    <property type="entry name" value="PROTEIN CBG26694"/>
    <property type="match status" value="1"/>
</dbReference>
<dbReference type="GO" id="GO:0003964">
    <property type="term" value="F:RNA-directed DNA polymerase activity"/>
    <property type="evidence" value="ECO:0007669"/>
    <property type="project" value="UniProtKB-KW"/>
</dbReference>
<dbReference type="PROSITE" id="PS50878">
    <property type="entry name" value="RT_POL"/>
    <property type="match status" value="1"/>
</dbReference>
<feature type="domain" description="Reverse transcriptase" evidence="9">
    <location>
        <begin position="1"/>
        <end position="51"/>
    </location>
</feature>
<dbReference type="InterPro" id="IPR041373">
    <property type="entry name" value="RT_RNaseH"/>
</dbReference>
<reference evidence="10 11" key="1">
    <citation type="journal article" date="2018" name="Cell">
        <title>The Chara Genome: Secondary Complexity and Implications for Plant Terrestrialization.</title>
        <authorList>
            <person name="Nishiyama T."/>
            <person name="Sakayama H."/>
            <person name="Vries J.D."/>
            <person name="Buschmann H."/>
            <person name="Saint-Marcoux D."/>
            <person name="Ullrich K.K."/>
            <person name="Haas F.B."/>
            <person name="Vanderstraeten L."/>
            <person name="Becker D."/>
            <person name="Lang D."/>
            <person name="Vosolsobe S."/>
            <person name="Rombauts S."/>
            <person name="Wilhelmsson P.K.I."/>
            <person name="Janitza P."/>
            <person name="Kern R."/>
            <person name="Heyl A."/>
            <person name="Rumpler F."/>
            <person name="Villalobos L.I.A.C."/>
            <person name="Clay J.M."/>
            <person name="Skokan R."/>
            <person name="Toyoda A."/>
            <person name="Suzuki Y."/>
            <person name="Kagoshima H."/>
            <person name="Schijlen E."/>
            <person name="Tajeshwar N."/>
            <person name="Catarino B."/>
            <person name="Hetherington A.J."/>
            <person name="Saltykova A."/>
            <person name="Bonnot C."/>
            <person name="Breuninger H."/>
            <person name="Symeonidi A."/>
            <person name="Radhakrishnan G.V."/>
            <person name="Van Nieuwerburgh F."/>
            <person name="Deforce D."/>
            <person name="Chang C."/>
            <person name="Karol K.G."/>
            <person name="Hedrich R."/>
            <person name="Ulvskov P."/>
            <person name="Glockner G."/>
            <person name="Delwiche C.F."/>
            <person name="Petrasek J."/>
            <person name="Van de Peer Y."/>
            <person name="Friml J."/>
            <person name="Beilby M."/>
            <person name="Dolan L."/>
            <person name="Kohara Y."/>
            <person name="Sugano S."/>
            <person name="Fujiyama A."/>
            <person name="Delaux P.-M."/>
            <person name="Quint M."/>
            <person name="TheiBen G."/>
            <person name="Hagemann M."/>
            <person name="Harholt J."/>
            <person name="Dunand C."/>
            <person name="Zachgo S."/>
            <person name="Langdale J."/>
            <person name="Maumus F."/>
            <person name="Straeten D.V.D."/>
            <person name="Gould S.B."/>
            <person name="Rensing S.A."/>
        </authorList>
    </citation>
    <scope>NUCLEOTIDE SEQUENCE [LARGE SCALE GENOMIC DNA]</scope>
    <source>
        <strain evidence="10 11">S276</strain>
    </source>
</reference>
<feature type="compositionally biased region" description="Basic and acidic residues" evidence="8">
    <location>
        <begin position="1457"/>
        <end position="1473"/>
    </location>
</feature>
<dbReference type="SUPFAM" id="SSF56672">
    <property type="entry name" value="DNA/RNA polymerases"/>
    <property type="match status" value="2"/>
</dbReference>
<feature type="region of interest" description="Disordered" evidence="8">
    <location>
        <begin position="625"/>
        <end position="690"/>
    </location>
</feature>
<gene>
    <name evidence="10" type="ORF">CBR_g4755</name>
</gene>
<evidence type="ECO:0000313" key="10">
    <source>
        <dbReference type="EMBL" id="GBG69929.1"/>
    </source>
</evidence>
<evidence type="ECO:0000256" key="5">
    <source>
        <dbReference type="ARBA" id="ARBA00022801"/>
    </source>
</evidence>
<dbReference type="PANTHER" id="PTHR37984:SF5">
    <property type="entry name" value="PROTEIN NYNRIN-LIKE"/>
    <property type="match status" value="1"/>
</dbReference>
<dbReference type="Gene3D" id="3.30.70.270">
    <property type="match status" value="4"/>
</dbReference>
<feature type="compositionally biased region" description="Polar residues" evidence="8">
    <location>
        <begin position="1567"/>
        <end position="1576"/>
    </location>
</feature>
<dbReference type="InterPro" id="IPR043502">
    <property type="entry name" value="DNA/RNA_pol_sf"/>
</dbReference>